<dbReference type="InterPro" id="IPR007867">
    <property type="entry name" value="GMC_OxRtase_C"/>
</dbReference>
<keyword evidence="4 5" id="KW-0274">FAD</keyword>
<reference evidence="8 9" key="2">
    <citation type="submission" date="2018-11" db="EMBL/GenBank/DDBJ databases">
        <authorList>
            <consortium name="Pathogen Informatics"/>
        </authorList>
    </citation>
    <scope>NUCLEOTIDE SEQUENCE [LARGE SCALE GENOMIC DNA]</scope>
</reference>
<dbReference type="WBParaSite" id="SBAD_0001009001-mRNA-1">
    <property type="protein sequence ID" value="SBAD_0001009001-mRNA-1"/>
    <property type="gene ID" value="SBAD_0001009001"/>
</dbReference>
<dbReference type="PANTHER" id="PTHR11552">
    <property type="entry name" value="GLUCOSE-METHANOL-CHOLINE GMC OXIDOREDUCTASE"/>
    <property type="match status" value="1"/>
</dbReference>
<dbReference type="Gene3D" id="3.30.560.10">
    <property type="entry name" value="Glucose Oxidase, domain 3"/>
    <property type="match status" value="1"/>
</dbReference>
<evidence type="ECO:0000259" key="6">
    <source>
        <dbReference type="Pfam" id="PF00732"/>
    </source>
</evidence>
<dbReference type="Pfam" id="PF00732">
    <property type="entry name" value="GMC_oxred_N"/>
    <property type="match status" value="1"/>
</dbReference>
<name>A0A183J1J2_9BILA</name>
<protein>
    <submittedName>
        <fullName evidence="10">GMC_OxRdtase_N domain-containing protein</fullName>
    </submittedName>
</protein>
<dbReference type="Pfam" id="PF05199">
    <property type="entry name" value="GMC_oxred_C"/>
    <property type="match status" value="1"/>
</dbReference>
<proteinExistence type="inferred from homology"/>
<evidence type="ECO:0000256" key="4">
    <source>
        <dbReference type="ARBA" id="ARBA00022827"/>
    </source>
</evidence>
<dbReference type="Proteomes" id="UP000270296">
    <property type="component" value="Unassembled WGS sequence"/>
</dbReference>
<keyword evidence="3" id="KW-0285">Flavoprotein</keyword>
<dbReference type="GO" id="GO:0016614">
    <property type="term" value="F:oxidoreductase activity, acting on CH-OH group of donors"/>
    <property type="evidence" value="ECO:0007669"/>
    <property type="project" value="InterPro"/>
</dbReference>
<dbReference type="GO" id="GO:0050660">
    <property type="term" value="F:flavin adenine dinucleotide binding"/>
    <property type="evidence" value="ECO:0007669"/>
    <property type="project" value="InterPro"/>
</dbReference>
<dbReference type="OrthoDB" id="269227at2759"/>
<evidence type="ECO:0000313" key="10">
    <source>
        <dbReference type="WBParaSite" id="SBAD_0001009001-mRNA-1"/>
    </source>
</evidence>
<dbReference type="InterPro" id="IPR036188">
    <property type="entry name" value="FAD/NAD-bd_sf"/>
</dbReference>
<sequence>MIPTLLTLASLFSSKLEIYSNEMFPTTKDMHGKLEDISKEYFDFIIVGTGFTGSFLAQRLSAEGCNRILVIEAGDVPSFDSSIPFVEIGGLKKTVWDYLSVPQKSSGFAMKNKQIRMKIPKVLGGGSILETGAYIPANLADFEHWSQLGLKGWESMQRYSFRLSSSSSHSSIDAITGITDKELLHMFYKRGPQQVLKPLKYLWLRAAANHEQTILGDESKALKSGGYFLPQTLTYHGSKLNPAAVYLGKSRSNVVILCRVEAYSLIFSPNSINQVIGVRIRDQISGQIFSVKARHEVILAGGGIGSPKVLIQSGIGPADHLKSLKASFALRLHVSLYIKVNKLVTQALLEEIDDKMTLQSYLESGRGLLANSSIIGIAYIKSDPALQHPDVMLQLKPSGLVGLKKMLQEENLFSDYERLLDPTGSLKNNLFLEMVVTELRPLSLGTMWLWRHSNNSFTPRVNPSYLNDRRDVMVLLRGIQEVEQLVMTPIMKQVGAEILYPFLPKCPTPEFPASNAYLECLLKHVVTREPQVSQLTEGMPRVMPPVSTDITFVTYRVIGMSGIRVVDESVFPDSITGGLPATLLALANKAAEIIAEENHLSC</sequence>
<dbReference type="PANTHER" id="PTHR11552:SF147">
    <property type="entry name" value="CHOLINE DEHYDROGENASE, MITOCHONDRIAL"/>
    <property type="match status" value="1"/>
</dbReference>
<dbReference type="AlphaFoldDB" id="A0A183J1J2"/>
<evidence type="ECO:0000313" key="9">
    <source>
        <dbReference type="Proteomes" id="UP000270296"/>
    </source>
</evidence>
<feature type="binding site" evidence="5">
    <location>
        <position position="122"/>
    </location>
    <ligand>
        <name>FAD</name>
        <dbReference type="ChEBI" id="CHEBI:57692"/>
    </ligand>
</feature>
<organism evidence="10">
    <name type="scientific">Soboliphyme baturini</name>
    <dbReference type="NCBI Taxonomy" id="241478"/>
    <lineage>
        <taxon>Eukaryota</taxon>
        <taxon>Metazoa</taxon>
        <taxon>Ecdysozoa</taxon>
        <taxon>Nematoda</taxon>
        <taxon>Enoplea</taxon>
        <taxon>Dorylaimia</taxon>
        <taxon>Dioctophymatida</taxon>
        <taxon>Dioctophymatoidea</taxon>
        <taxon>Soboliphymatidae</taxon>
        <taxon>Soboliphyme</taxon>
    </lineage>
</organism>
<evidence type="ECO:0000256" key="5">
    <source>
        <dbReference type="PIRSR" id="PIRSR000137-2"/>
    </source>
</evidence>
<dbReference type="Gene3D" id="3.50.50.60">
    <property type="entry name" value="FAD/NAD(P)-binding domain"/>
    <property type="match status" value="1"/>
</dbReference>
<dbReference type="InterPro" id="IPR000172">
    <property type="entry name" value="GMC_OxRdtase_N"/>
</dbReference>
<feature type="domain" description="Glucose-methanol-choline oxidoreductase N-terminal" evidence="6">
    <location>
        <begin position="43"/>
        <end position="320"/>
    </location>
</feature>
<comment type="cofactor">
    <cofactor evidence="1 5">
        <name>FAD</name>
        <dbReference type="ChEBI" id="CHEBI:57692"/>
    </cofactor>
</comment>
<dbReference type="EMBL" id="UZAM01013101">
    <property type="protein sequence ID" value="VDP25485.1"/>
    <property type="molecule type" value="Genomic_DNA"/>
</dbReference>
<dbReference type="InterPro" id="IPR012132">
    <property type="entry name" value="GMC_OxRdtase"/>
</dbReference>
<feature type="domain" description="Glucose-methanol-choline oxidoreductase C-terminal" evidence="7">
    <location>
        <begin position="445"/>
        <end position="587"/>
    </location>
</feature>
<evidence type="ECO:0000256" key="3">
    <source>
        <dbReference type="ARBA" id="ARBA00022630"/>
    </source>
</evidence>
<evidence type="ECO:0000256" key="2">
    <source>
        <dbReference type="ARBA" id="ARBA00010790"/>
    </source>
</evidence>
<accession>A0A183J1J2</accession>
<dbReference type="SUPFAM" id="SSF54373">
    <property type="entry name" value="FAD-linked reductases, C-terminal domain"/>
    <property type="match status" value="1"/>
</dbReference>
<keyword evidence="9" id="KW-1185">Reference proteome</keyword>
<evidence type="ECO:0000313" key="8">
    <source>
        <dbReference type="EMBL" id="VDP25485.1"/>
    </source>
</evidence>
<reference evidence="10" key="1">
    <citation type="submission" date="2016-06" db="UniProtKB">
        <authorList>
            <consortium name="WormBaseParasite"/>
        </authorList>
    </citation>
    <scope>IDENTIFICATION</scope>
</reference>
<dbReference type="SUPFAM" id="SSF51905">
    <property type="entry name" value="FAD/NAD(P)-binding domain"/>
    <property type="match status" value="1"/>
</dbReference>
<dbReference type="PIRSF" id="PIRSF000137">
    <property type="entry name" value="Alcohol_oxidase"/>
    <property type="match status" value="1"/>
</dbReference>
<comment type="similarity">
    <text evidence="2">Belongs to the GMC oxidoreductase family.</text>
</comment>
<evidence type="ECO:0000256" key="1">
    <source>
        <dbReference type="ARBA" id="ARBA00001974"/>
    </source>
</evidence>
<gene>
    <name evidence="8" type="ORF">SBAD_LOCUS9740</name>
</gene>
<evidence type="ECO:0000259" key="7">
    <source>
        <dbReference type="Pfam" id="PF05199"/>
    </source>
</evidence>